<dbReference type="EMBL" id="FONG01000003">
    <property type="protein sequence ID" value="SFE51738.1"/>
    <property type="molecule type" value="Genomic_DNA"/>
</dbReference>
<keyword evidence="3" id="KW-1185">Reference proteome</keyword>
<protein>
    <submittedName>
        <fullName evidence="2">Uncharacterized protein</fullName>
    </submittedName>
</protein>
<sequence>MKDRLRGAMGTPHTVRHSLTILGLLVVAAELLLVLTDGPVAAATGLALITVAALFIGRYLGGAGAHDSGHRGSVRLLGSRAPALGDWPRVVRKALGEDGAIHFAVTLRPQLQRLFAARLAERHGVLLHHRPDRAGAIVGPELWPWIDPRGTPPQSAIPEPVLRALLDRLETL</sequence>
<proteinExistence type="predicted"/>
<gene>
    <name evidence="2" type="ORF">SAMN05216251_103373</name>
</gene>
<feature type="transmembrane region" description="Helical" evidence="1">
    <location>
        <begin position="15"/>
        <end position="35"/>
    </location>
</feature>
<feature type="transmembrane region" description="Helical" evidence="1">
    <location>
        <begin position="41"/>
        <end position="61"/>
    </location>
</feature>
<keyword evidence="1" id="KW-1133">Transmembrane helix</keyword>
<dbReference type="Proteomes" id="UP000199323">
    <property type="component" value="Unassembled WGS sequence"/>
</dbReference>
<evidence type="ECO:0000313" key="2">
    <source>
        <dbReference type="EMBL" id="SFE51738.1"/>
    </source>
</evidence>
<organism evidence="2 3">
    <name type="scientific">Actinacidiphila alni</name>
    <dbReference type="NCBI Taxonomy" id="380248"/>
    <lineage>
        <taxon>Bacteria</taxon>
        <taxon>Bacillati</taxon>
        <taxon>Actinomycetota</taxon>
        <taxon>Actinomycetes</taxon>
        <taxon>Kitasatosporales</taxon>
        <taxon>Streptomycetaceae</taxon>
        <taxon>Actinacidiphila</taxon>
    </lineage>
</organism>
<keyword evidence="1" id="KW-0472">Membrane</keyword>
<name>A0A1I2B752_9ACTN</name>
<dbReference type="RefSeq" id="WP_245795822.1">
    <property type="nucleotide sequence ID" value="NZ_FONG01000003.1"/>
</dbReference>
<dbReference type="AlphaFoldDB" id="A0A1I2B752"/>
<accession>A0A1I2B752</accession>
<reference evidence="2 3" key="1">
    <citation type="submission" date="2016-10" db="EMBL/GenBank/DDBJ databases">
        <authorList>
            <person name="de Groot N.N."/>
        </authorList>
    </citation>
    <scope>NUCLEOTIDE SEQUENCE [LARGE SCALE GENOMIC DNA]</scope>
    <source>
        <strain evidence="2 3">CGMCC 4.3510</strain>
    </source>
</reference>
<evidence type="ECO:0000256" key="1">
    <source>
        <dbReference type="SAM" id="Phobius"/>
    </source>
</evidence>
<evidence type="ECO:0000313" key="3">
    <source>
        <dbReference type="Proteomes" id="UP000199323"/>
    </source>
</evidence>
<dbReference type="STRING" id="380248.SAMN05216251_103373"/>
<keyword evidence="1" id="KW-0812">Transmembrane</keyword>